<evidence type="ECO:0008006" key="3">
    <source>
        <dbReference type="Google" id="ProtNLM"/>
    </source>
</evidence>
<protein>
    <recommendedName>
        <fullName evidence="3">SfiI-subtelomeric related protein family member</fullName>
    </recommendedName>
</protein>
<evidence type="ECO:0000313" key="1">
    <source>
        <dbReference type="EMBL" id="WFD11397.1"/>
    </source>
</evidence>
<accession>A0ABY8EIE0</accession>
<organism evidence="1 2">
    <name type="scientific">Tepidibacter hydrothermalis</name>
    <dbReference type="NCBI Taxonomy" id="3036126"/>
    <lineage>
        <taxon>Bacteria</taxon>
        <taxon>Bacillati</taxon>
        <taxon>Bacillota</taxon>
        <taxon>Clostridia</taxon>
        <taxon>Peptostreptococcales</taxon>
        <taxon>Peptostreptococcaceae</taxon>
        <taxon>Tepidibacter</taxon>
    </lineage>
</organism>
<reference evidence="1 2" key="1">
    <citation type="submission" date="2023-03" db="EMBL/GenBank/DDBJ databases">
        <title>Complete genome sequence of Tepidibacter sp. SWIR-1, isolated from a deep-sea hydrothermal vent.</title>
        <authorList>
            <person name="Li X."/>
        </authorList>
    </citation>
    <scope>NUCLEOTIDE SEQUENCE [LARGE SCALE GENOMIC DNA]</scope>
    <source>
        <strain evidence="1 2">SWIR-1</strain>
    </source>
</reference>
<evidence type="ECO:0000313" key="2">
    <source>
        <dbReference type="Proteomes" id="UP001222800"/>
    </source>
</evidence>
<dbReference type="Proteomes" id="UP001222800">
    <property type="component" value="Chromosome"/>
</dbReference>
<sequence>MNLEKKNKFLIKKASGEIWCFYIKDKSIYYKENYNNLLEQEIKLIDKIKDYDVSLDSEDNIHLTCITNKEEICYFTYLNNEWRKNIIKNITSKQNSIDCINIIIINTIVHILYSLKNTLNNKLVKIVHLYNNGNTWRQSYSQSVSSMKNKVPYLIDYSINGDIFLIYNIIKNRKYEFYINIYCNNLKKWKIPIKIDLDKENIEIKNFFIDSKNNINIIYNCEDNTEYLFHAIKNSEDLSKSGSLSKKNKWEKNEIAKSEECIEYKIFEIESKLCLIWKVNDYIHYKLYDVYNKDWENDRIVNIQDNYNIYYKGNIYKHKNITKYINTFGTIKDNNVYLAGVDELKTNESHIELEELEINKNNVDKDNIVEENNNKLDYSCNNRKSELLIDESNYYRGNKNNLEYKQEKKLFTKIKNYLKI</sequence>
<proteinExistence type="predicted"/>
<name>A0ABY8EIE0_9FIRM</name>
<keyword evidence="2" id="KW-1185">Reference proteome</keyword>
<gene>
    <name evidence="1" type="ORF">P4S50_04790</name>
</gene>
<dbReference type="EMBL" id="CP120733">
    <property type="protein sequence ID" value="WFD11397.1"/>
    <property type="molecule type" value="Genomic_DNA"/>
</dbReference>
<dbReference type="RefSeq" id="WP_277733436.1">
    <property type="nucleotide sequence ID" value="NZ_CP120733.1"/>
</dbReference>